<dbReference type="SUPFAM" id="SSF141571">
    <property type="entry name" value="Pentapeptide repeat-like"/>
    <property type="match status" value="1"/>
</dbReference>
<dbReference type="Gene3D" id="2.160.20.80">
    <property type="entry name" value="E3 ubiquitin-protein ligase SopA"/>
    <property type="match status" value="1"/>
</dbReference>
<protein>
    <recommendedName>
        <fullName evidence="2">Pentapeptide repeat-containing protein</fullName>
    </recommendedName>
</protein>
<dbReference type="EMBL" id="VSSQ01002986">
    <property type="protein sequence ID" value="MPM18455.1"/>
    <property type="molecule type" value="Genomic_DNA"/>
</dbReference>
<dbReference type="PANTHER" id="PTHR14136">
    <property type="entry name" value="BTB_POZ DOMAIN-CONTAINING PROTEIN KCTD9"/>
    <property type="match status" value="1"/>
</dbReference>
<dbReference type="PANTHER" id="PTHR14136:SF17">
    <property type="entry name" value="BTB_POZ DOMAIN-CONTAINING PROTEIN KCTD9"/>
    <property type="match status" value="1"/>
</dbReference>
<name>A0A644XQQ0_9ZZZZ</name>
<dbReference type="InterPro" id="IPR051082">
    <property type="entry name" value="Pentapeptide-BTB/POZ_domain"/>
</dbReference>
<dbReference type="Pfam" id="PF00805">
    <property type="entry name" value="Pentapeptide"/>
    <property type="match status" value="1"/>
</dbReference>
<evidence type="ECO:0000313" key="1">
    <source>
        <dbReference type="EMBL" id="MPM18455.1"/>
    </source>
</evidence>
<dbReference type="AlphaFoldDB" id="A0A644XQQ0"/>
<reference evidence="1" key="1">
    <citation type="submission" date="2019-08" db="EMBL/GenBank/DDBJ databases">
        <authorList>
            <person name="Kucharzyk K."/>
            <person name="Murdoch R.W."/>
            <person name="Higgins S."/>
            <person name="Loffler F."/>
        </authorList>
    </citation>
    <scope>NUCLEOTIDE SEQUENCE</scope>
</reference>
<dbReference type="InterPro" id="IPR001646">
    <property type="entry name" value="5peptide_repeat"/>
</dbReference>
<gene>
    <name evidence="1" type="ORF">SDC9_64866</name>
</gene>
<evidence type="ECO:0008006" key="2">
    <source>
        <dbReference type="Google" id="ProtNLM"/>
    </source>
</evidence>
<organism evidence="1">
    <name type="scientific">bioreactor metagenome</name>
    <dbReference type="NCBI Taxonomy" id="1076179"/>
    <lineage>
        <taxon>unclassified sequences</taxon>
        <taxon>metagenomes</taxon>
        <taxon>ecological metagenomes</taxon>
    </lineage>
</organism>
<comment type="caution">
    <text evidence="1">The sequence shown here is derived from an EMBL/GenBank/DDBJ whole genome shotgun (WGS) entry which is preliminary data.</text>
</comment>
<accession>A0A644XQQ0</accession>
<proteinExistence type="predicted"/>
<sequence>MGNDSTMTVYGETKEEAIRKWQVWPGRNNRPDRALFLENNPCKEGGLFISDDGDFQLGTSNILFKEELFNEDGTFTISWPLLPGWFNSLFNEEQLLQILKLRVRWCALFRNVTAYRTKITDLLKSNDSENRILNAQLKEWNEYLIPHGFVPFLENDIRGICLAGLDLAGDKYKGINLSNTNISYSECSVLDALGINLYGSILVASSFFYADLSYSTLQSLTAKNSYFSSSSLKGTTLHRSNFSNSIFHKADMDGAQMDNVDIRGTKFSEITKGSIQNNFGRTISFNASRAKGDNKTIADFEFENIEGRKKPKRIWDAIEVKPGIWGISMDLKKLLHRNRESEN</sequence>